<evidence type="ECO:0000256" key="1">
    <source>
        <dbReference type="ARBA" id="ARBA00004202"/>
    </source>
</evidence>
<name>A0A1G4XW16_9ACTN</name>
<dbReference type="PANTHER" id="PTHR43790:SF9">
    <property type="entry name" value="GALACTOFURANOSE TRANSPORTER ATP-BINDING PROTEIN YTFR"/>
    <property type="match status" value="1"/>
</dbReference>
<evidence type="ECO:0000256" key="8">
    <source>
        <dbReference type="ARBA" id="ARBA00023136"/>
    </source>
</evidence>
<dbReference type="PROSITE" id="PS50893">
    <property type="entry name" value="ABC_TRANSPORTER_2"/>
    <property type="match status" value="2"/>
</dbReference>
<feature type="domain" description="ABC transporter" evidence="9">
    <location>
        <begin position="6"/>
        <end position="242"/>
    </location>
</feature>
<dbReference type="InterPro" id="IPR027417">
    <property type="entry name" value="P-loop_NTPase"/>
</dbReference>
<dbReference type="CDD" id="cd03215">
    <property type="entry name" value="ABC_Carb_Monos_II"/>
    <property type="match status" value="1"/>
</dbReference>
<dbReference type="SUPFAM" id="SSF52540">
    <property type="entry name" value="P-loop containing nucleoside triphosphate hydrolases"/>
    <property type="match status" value="2"/>
</dbReference>
<dbReference type="InterPro" id="IPR003593">
    <property type="entry name" value="AAA+_ATPase"/>
</dbReference>
<evidence type="ECO:0000256" key="3">
    <source>
        <dbReference type="ARBA" id="ARBA00022475"/>
    </source>
</evidence>
<dbReference type="SMART" id="SM00382">
    <property type="entry name" value="AAA"/>
    <property type="match status" value="2"/>
</dbReference>
<protein>
    <submittedName>
        <fullName evidence="10">Ribose transport system ATP-binding protein</fullName>
    </submittedName>
</protein>
<keyword evidence="3" id="KW-1003">Cell membrane</keyword>
<dbReference type="InterPro" id="IPR017871">
    <property type="entry name" value="ABC_transporter-like_CS"/>
</dbReference>
<comment type="subcellular location">
    <subcellularLocation>
        <location evidence="1">Cell membrane</location>
        <topology evidence="1">Peripheral membrane protein</topology>
    </subcellularLocation>
</comment>
<keyword evidence="4" id="KW-0677">Repeat</keyword>
<dbReference type="Proteomes" id="UP000198981">
    <property type="component" value="Unassembled WGS sequence"/>
</dbReference>
<evidence type="ECO:0000256" key="6">
    <source>
        <dbReference type="ARBA" id="ARBA00022840"/>
    </source>
</evidence>
<evidence type="ECO:0000256" key="4">
    <source>
        <dbReference type="ARBA" id="ARBA00022737"/>
    </source>
</evidence>
<dbReference type="CDD" id="cd03216">
    <property type="entry name" value="ABC_Carb_Monos_I"/>
    <property type="match status" value="1"/>
</dbReference>
<evidence type="ECO:0000256" key="5">
    <source>
        <dbReference type="ARBA" id="ARBA00022741"/>
    </source>
</evidence>
<evidence type="ECO:0000256" key="2">
    <source>
        <dbReference type="ARBA" id="ARBA00022448"/>
    </source>
</evidence>
<dbReference type="GO" id="GO:0005886">
    <property type="term" value="C:plasma membrane"/>
    <property type="evidence" value="ECO:0007669"/>
    <property type="project" value="UniProtKB-SubCell"/>
</dbReference>
<evidence type="ECO:0000313" key="11">
    <source>
        <dbReference type="Proteomes" id="UP000198981"/>
    </source>
</evidence>
<keyword evidence="6 10" id="KW-0067">ATP-binding</keyword>
<keyword evidence="2" id="KW-0813">Transport</keyword>
<dbReference type="Gene3D" id="3.40.50.300">
    <property type="entry name" value="P-loop containing nucleotide triphosphate hydrolases"/>
    <property type="match status" value="2"/>
</dbReference>
<dbReference type="InterPro" id="IPR003439">
    <property type="entry name" value="ABC_transporter-like_ATP-bd"/>
</dbReference>
<dbReference type="Pfam" id="PF00005">
    <property type="entry name" value="ABC_tran"/>
    <property type="match status" value="2"/>
</dbReference>
<dbReference type="PROSITE" id="PS00211">
    <property type="entry name" value="ABC_TRANSPORTER_1"/>
    <property type="match status" value="1"/>
</dbReference>
<evidence type="ECO:0000313" key="10">
    <source>
        <dbReference type="EMBL" id="SCX45353.1"/>
    </source>
</evidence>
<reference evidence="11" key="1">
    <citation type="submission" date="2016-10" db="EMBL/GenBank/DDBJ databases">
        <authorList>
            <person name="Varghese N."/>
            <person name="Submissions S."/>
        </authorList>
    </citation>
    <scope>NUCLEOTIDE SEQUENCE [LARGE SCALE GENOMIC DNA]</scope>
    <source>
        <strain evidence="11">DSM 45722</strain>
    </source>
</reference>
<dbReference type="RefSeq" id="WP_243469767.1">
    <property type="nucleotide sequence ID" value="NZ_FMUH01000002.1"/>
</dbReference>
<keyword evidence="11" id="KW-1185">Reference proteome</keyword>
<gene>
    <name evidence="10" type="ORF">SAMN03159343_1573</name>
</gene>
<organism evidence="10 11">
    <name type="scientific">Klenkia marina</name>
    <dbReference type="NCBI Taxonomy" id="1960309"/>
    <lineage>
        <taxon>Bacteria</taxon>
        <taxon>Bacillati</taxon>
        <taxon>Actinomycetota</taxon>
        <taxon>Actinomycetes</taxon>
        <taxon>Geodermatophilales</taxon>
        <taxon>Geodermatophilaceae</taxon>
        <taxon>Klenkia</taxon>
    </lineage>
</organism>
<accession>A0A1G4XW16</accession>
<dbReference type="GO" id="GO:0016887">
    <property type="term" value="F:ATP hydrolysis activity"/>
    <property type="evidence" value="ECO:0007669"/>
    <property type="project" value="InterPro"/>
</dbReference>
<dbReference type="AlphaFoldDB" id="A0A1G4XW16"/>
<keyword evidence="8" id="KW-0472">Membrane</keyword>
<feature type="domain" description="ABC transporter" evidence="9">
    <location>
        <begin position="250"/>
        <end position="500"/>
    </location>
</feature>
<dbReference type="STRING" id="1960309.SAMN03159343_1573"/>
<evidence type="ECO:0000259" key="9">
    <source>
        <dbReference type="PROSITE" id="PS50893"/>
    </source>
</evidence>
<keyword evidence="7" id="KW-1278">Translocase</keyword>
<proteinExistence type="predicted"/>
<dbReference type="EMBL" id="FMUH01000002">
    <property type="protein sequence ID" value="SCX45353.1"/>
    <property type="molecule type" value="Genomic_DNA"/>
</dbReference>
<dbReference type="FunFam" id="3.40.50.300:FF:000127">
    <property type="entry name" value="Ribose import ATP-binding protein RbsA"/>
    <property type="match status" value="1"/>
</dbReference>
<sequence length="510" mass="54425">MSGALLEMQGIVKTFPGVRALGGVDLDVRAGEVHCLLGQNGAGKSTLIKVLAGAHQPDEGEIRWQGETVRLTDPQAAMRLGIATIYQELDLVAGLSVADNVFLGRERSRFGLSRPAAAQRATADLLARLGHPEIRPGTEVGALSAASQQMVSMARALSQDARLIVMDEPSAVLDNEEVERLFHVVRDLTADGVAVVYISHRLEEIRQVGDRITVIKDGRTVATGLPARETATREVIALMTGRTIEYVFPQRTERAATTAAPLLEVDHVTVPGHVEDVSFTVAPGEILGLAGLVGSGRSEVLEAVYGARRPTTGEVRVDGKRLRPGDVASAVAAGVGLAPEERKSQALLLGDPIYRNITLSSLGRFARGGFLSVRGEKAAAREQTEALDLRPVDVDREVRTLSGGNQQKVVLARWLLRECRVLLLDEPTRGVDVGARSEIYALIRALADRGVAVVVVSSEIPEVLGLADRVLVLAEGRVLADRPAGALDEHQVLDLVMQGTTTPTSEDDAA</sequence>
<dbReference type="PANTHER" id="PTHR43790">
    <property type="entry name" value="CARBOHYDRATE TRANSPORT ATP-BINDING PROTEIN MG119-RELATED"/>
    <property type="match status" value="1"/>
</dbReference>
<dbReference type="GO" id="GO:0005524">
    <property type="term" value="F:ATP binding"/>
    <property type="evidence" value="ECO:0007669"/>
    <property type="project" value="UniProtKB-KW"/>
</dbReference>
<evidence type="ECO:0000256" key="7">
    <source>
        <dbReference type="ARBA" id="ARBA00022967"/>
    </source>
</evidence>
<keyword evidence="5" id="KW-0547">Nucleotide-binding</keyword>
<dbReference type="InterPro" id="IPR050107">
    <property type="entry name" value="ABC_carbohydrate_import_ATPase"/>
</dbReference>